<dbReference type="PANTHER" id="PTHR47505">
    <property type="entry name" value="DNA UTILIZATION PROTEIN YHGH"/>
    <property type="match status" value="1"/>
</dbReference>
<dbReference type="PANTHER" id="PTHR47505:SF1">
    <property type="entry name" value="DNA UTILIZATION PROTEIN YHGH"/>
    <property type="match status" value="1"/>
</dbReference>
<organism evidence="4 5">
    <name type="scientific">Candidatus Schekmanbacteria bacterium RBG_16_38_11</name>
    <dbReference type="NCBI Taxonomy" id="1817880"/>
    <lineage>
        <taxon>Bacteria</taxon>
        <taxon>Candidatus Schekmaniibacteriota</taxon>
    </lineage>
</organism>
<dbReference type="Pfam" id="PF18912">
    <property type="entry name" value="DZR_2"/>
    <property type="match status" value="1"/>
</dbReference>
<dbReference type="EMBL" id="MGDF01000056">
    <property type="protein sequence ID" value="OGL46234.1"/>
    <property type="molecule type" value="Genomic_DNA"/>
</dbReference>
<evidence type="ECO:0000256" key="1">
    <source>
        <dbReference type="ARBA" id="ARBA00008007"/>
    </source>
</evidence>
<accession>A0A1F7RZ23</accession>
<comment type="caution">
    <text evidence="4">The sequence shown here is derived from an EMBL/GenBank/DDBJ whole genome shotgun (WGS) entry which is preliminary data.</text>
</comment>
<comment type="similarity">
    <text evidence="1">Belongs to the ComF/GntX family.</text>
</comment>
<protein>
    <recommendedName>
        <fullName evidence="6">Double zinc ribbon domain-containing protein</fullName>
    </recommendedName>
</protein>
<dbReference type="InterPro" id="IPR044005">
    <property type="entry name" value="DZR_2"/>
</dbReference>
<sequence>MSSNIISFFSALVDFLYPPFCFICKNDTFGEDKKFVCESCLDQIEEIEPPFCMKCGRSFLSKEAFRNIDKPVCGRCGEKSGKIYYDRTIGLGRYDSVLKELIHLYKYNKKKELEKILTVLLMKKIKADSKTLQADLIVPVPLHWLRKRSRGFNQSEELGRYISKELKIPMVNYLKRRKNTKPQIGLTGEDRKKNVRNAFRVSWLARRLGYSYNYKFHSIKDKSIVLVDDVVTTGATVNECSKVLKRAGAKEVKVLCLAIAGE</sequence>
<reference evidence="4 5" key="1">
    <citation type="journal article" date="2016" name="Nat. Commun.">
        <title>Thousands of microbial genomes shed light on interconnected biogeochemical processes in an aquifer system.</title>
        <authorList>
            <person name="Anantharaman K."/>
            <person name="Brown C.T."/>
            <person name="Hug L.A."/>
            <person name="Sharon I."/>
            <person name="Castelle C.J."/>
            <person name="Probst A.J."/>
            <person name="Thomas B.C."/>
            <person name="Singh A."/>
            <person name="Wilkins M.J."/>
            <person name="Karaoz U."/>
            <person name="Brodie E.L."/>
            <person name="Williams K.H."/>
            <person name="Hubbard S.S."/>
            <person name="Banfield J.F."/>
        </authorList>
    </citation>
    <scope>NUCLEOTIDE SEQUENCE [LARGE SCALE GENOMIC DNA]</scope>
</reference>
<evidence type="ECO:0000313" key="4">
    <source>
        <dbReference type="EMBL" id="OGL46234.1"/>
    </source>
</evidence>
<dbReference type="Proteomes" id="UP000178435">
    <property type="component" value="Unassembled WGS sequence"/>
</dbReference>
<evidence type="ECO:0008006" key="6">
    <source>
        <dbReference type="Google" id="ProtNLM"/>
    </source>
</evidence>
<dbReference type="InterPro" id="IPR029057">
    <property type="entry name" value="PRTase-like"/>
</dbReference>
<dbReference type="SUPFAM" id="SSF53271">
    <property type="entry name" value="PRTase-like"/>
    <property type="match status" value="1"/>
</dbReference>
<feature type="domain" description="Phosphoribosyltransferase" evidence="2">
    <location>
        <begin position="159"/>
        <end position="258"/>
    </location>
</feature>
<dbReference type="Gene3D" id="3.40.50.2020">
    <property type="match status" value="1"/>
</dbReference>
<dbReference type="InterPro" id="IPR000836">
    <property type="entry name" value="PRTase_dom"/>
</dbReference>
<dbReference type="Pfam" id="PF00156">
    <property type="entry name" value="Pribosyltran"/>
    <property type="match status" value="1"/>
</dbReference>
<name>A0A1F7RZ23_9BACT</name>
<feature type="domain" description="Double zinc ribbon" evidence="3">
    <location>
        <begin position="12"/>
        <end position="76"/>
    </location>
</feature>
<dbReference type="CDD" id="cd06223">
    <property type="entry name" value="PRTases_typeI"/>
    <property type="match status" value="1"/>
</dbReference>
<dbReference type="AlphaFoldDB" id="A0A1F7RZ23"/>
<evidence type="ECO:0000259" key="3">
    <source>
        <dbReference type="Pfam" id="PF18912"/>
    </source>
</evidence>
<evidence type="ECO:0000313" key="5">
    <source>
        <dbReference type="Proteomes" id="UP000178435"/>
    </source>
</evidence>
<dbReference type="InterPro" id="IPR051910">
    <property type="entry name" value="ComF/GntX_DNA_util-trans"/>
</dbReference>
<proteinExistence type="inferred from homology"/>
<gene>
    <name evidence="4" type="ORF">A2149_03585</name>
</gene>
<evidence type="ECO:0000259" key="2">
    <source>
        <dbReference type="Pfam" id="PF00156"/>
    </source>
</evidence>